<feature type="region of interest" description="Disordered" evidence="1">
    <location>
        <begin position="78"/>
        <end position="125"/>
    </location>
</feature>
<keyword evidence="3" id="KW-1185">Reference proteome</keyword>
<accession>A0A4Y2RQ44</accession>
<gene>
    <name evidence="2" type="ORF">AVEN_241681_1</name>
</gene>
<organism evidence="2 3">
    <name type="scientific">Araneus ventricosus</name>
    <name type="common">Orbweaver spider</name>
    <name type="synonym">Epeira ventricosa</name>
    <dbReference type="NCBI Taxonomy" id="182803"/>
    <lineage>
        <taxon>Eukaryota</taxon>
        <taxon>Metazoa</taxon>
        <taxon>Ecdysozoa</taxon>
        <taxon>Arthropoda</taxon>
        <taxon>Chelicerata</taxon>
        <taxon>Arachnida</taxon>
        <taxon>Araneae</taxon>
        <taxon>Araneomorphae</taxon>
        <taxon>Entelegynae</taxon>
        <taxon>Araneoidea</taxon>
        <taxon>Araneidae</taxon>
        <taxon>Araneus</taxon>
    </lineage>
</organism>
<proteinExistence type="predicted"/>
<feature type="region of interest" description="Disordered" evidence="1">
    <location>
        <begin position="32"/>
        <end position="55"/>
    </location>
</feature>
<comment type="caution">
    <text evidence="2">The sequence shown here is derived from an EMBL/GenBank/DDBJ whole genome shotgun (WGS) entry which is preliminary data.</text>
</comment>
<evidence type="ECO:0000256" key="1">
    <source>
        <dbReference type="SAM" id="MobiDB-lite"/>
    </source>
</evidence>
<protein>
    <submittedName>
        <fullName evidence="2">Uncharacterized protein</fullName>
    </submittedName>
</protein>
<dbReference type="Proteomes" id="UP000499080">
    <property type="component" value="Unassembled WGS sequence"/>
</dbReference>
<dbReference type="EMBL" id="BGPR01017822">
    <property type="protein sequence ID" value="GBN77379.1"/>
    <property type="molecule type" value="Genomic_DNA"/>
</dbReference>
<dbReference type="AlphaFoldDB" id="A0A4Y2RQ44"/>
<evidence type="ECO:0000313" key="3">
    <source>
        <dbReference type="Proteomes" id="UP000499080"/>
    </source>
</evidence>
<sequence length="237" mass="27265">MSFKTTLRQETILSSEIQFRTLVIATRARGGPRLGQLPAVPKREHRGGRNAEPRQTSQCCYYHGVARASVRRPFLLSLPGSDPGREGHQPLVHPTGPLRHNRLQLHPARPSRDTKRQPVRVRGQDPAVGQCGHLLRFHLALLATECTHHHLQGQRVPCPGIPLQSIWSTRARWKRSRNYERGPLCETRQWIPSEFPHLQKNRCQRRERTSSLHFHQGMLPTIFKLLSYQAFIQYASK</sequence>
<name>A0A4Y2RQ44_ARAVE</name>
<reference evidence="2 3" key="1">
    <citation type="journal article" date="2019" name="Sci. Rep.">
        <title>Orb-weaving spider Araneus ventricosus genome elucidates the spidroin gene catalogue.</title>
        <authorList>
            <person name="Kono N."/>
            <person name="Nakamura H."/>
            <person name="Ohtoshi R."/>
            <person name="Moran D.A.P."/>
            <person name="Shinohara A."/>
            <person name="Yoshida Y."/>
            <person name="Fujiwara M."/>
            <person name="Mori M."/>
            <person name="Tomita M."/>
            <person name="Arakawa K."/>
        </authorList>
    </citation>
    <scope>NUCLEOTIDE SEQUENCE [LARGE SCALE GENOMIC DNA]</scope>
</reference>
<evidence type="ECO:0000313" key="2">
    <source>
        <dbReference type="EMBL" id="GBN77379.1"/>
    </source>
</evidence>